<dbReference type="EMBL" id="GBRH01216041">
    <property type="protein sequence ID" value="JAD81854.1"/>
    <property type="molecule type" value="Transcribed_RNA"/>
</dbReference>
<accession>A0A0A9CZU7</accession>
<evidence type="ECO:0000313" key="1">
    <source>
        <dbReference type="EMBL" id="JAD81854.1"/>
    </source>
</evidence>
<name>A0A0A9CZU7_ARUDO</name>
<dbReference type="AlphaFoldDB" id="A0A0A9CZU7"/>
<reference evidence="1" key="2">
    <citation type="journal article" date="2015" name="Data Brief">
        <title>Shoot transcriptome of the giant reed, Arundo donax.</title>
        <authorList>
            <person name="Barrero R.A."/>
            <person name="Guerrero F.D."/>
            <person name="Moolhuijzen P."/>
            <person name="Goolsby J.A."/>
            <person name="Tidwell J."/>
            <person name="Bellgard S.E."/>
            <person name="Bellgard M.I."/>
        </authorList>
    </citation>
    <scope>NUCLEOTIDE SEQUENCE</scope>
    <source>
        <tissue evidence="1">Shoot tissue taken approximately 20 cm above the soil surface</tissue>
    </source>
</reference>
<proteinExistence type="predicted"/>
<reference evidence="1" key="1">
    <citation type="submission" date="2014-09" db="EMBL/GenBank/DDBJ databases">
        <authorList>
            <person name="Magalhaes I.L.F."/>
            <person name="Oliveira U."/>
            <person name="Santos F.R."/>
            <person name="Vidigal T.H.D.A."/>
            <person name="Brescovit A.D."/>
            <person name="Santos A.J."/>
        </authorList>
    </citation>
    <scope>NUCLEOTIDE SEQUENCE</scope>
    <source>
        <tissue evidence="1">Shoot tissue taken approximately 20 cm above the soil surface</tissue>
    </source>
</reference>
<organism evidence="1">
    <name type="scientific">Arundo donax</name>
    <name type="common">Giant reed</name>
    <name type="synonym">Donax arundinaceus</name>
    <dbReference type="NCBI Taxonomy" id="35708"/>
    <lineage>
        <taxon>Eukaryota</taxon>
        <taxon>Viridiplantae</taxon>
        <taxon>Streptophyta</taxon>
        <taxon>Embryophyta</taxon>
        <taxon>Tracheophyta</taxon>
        <taxon>Spermatophyta</taxon>
        <taxon>Magnoliopsida</taxon>
        <taxon>Liliopsida</taxon>
        <taxon>Poales</taxon>
        <taxon>Poaceae</taxon>
        <taxon>PACMAD clade</taxon>
        <taxon>Arundinoideae</taxon>
        <taxon>Arundineae</taxon>
        <taxon>Arundo</taxon>
    </lineage>
</organism>
<sequence length="77" mass="8295">MLPPPSSAATTPRATAAFPVNTAIKGVSTPLFCLLPSTPPKVQIRSSPIAPCSHFNHLHLAYLWLLAFLPMFHSVLC</sequence>
<protein>
    <submittedName>
        <fullName evidence="1">Uncharacterized protein</fullName>
    </submittedName>
</protein>